<accession>A0A8H6S762</accession>
<name>A0A8H6S762_9AGAR</name>
<dbReference type="OrthoDB" id="3183767at2759"/>
<proteinExistence type="predicted"/>
<dbReference type="Proteomes" id="UP000636479">
    <property type="component" value="Unassembled WGS sequence"/>
</dbReference>
<dbReference type="RefSeq" id="XP_037215810.1">
    <property type="nucleotide sequence ID" value="XM_037367978.1"/>
</dbReference>
<protein>
    <submittedName>
        <fullName evidence="1">Uncharacterized protein</fullName>
    </submittedName>
</protein>
<comment type="caution">
    <text evidence="1">The sequence shown here is derived from an EMBL/GenBank/DDBJ whole genome shotgun (WGS) entry which is preliminary data.</text>
</comment>
<organism evidence="1 2">
    <name type="scientific">Mycena indigotica</name>
    <dbReference type="NCBI Taxonomy" id="2126181"/>
    <lineage>
        <taxon>Eukaryota</taxon>
        <taxon>Fungi</taxon>
        <taxon>Dikarya</taxon>
        <taxon>Basidiomycota</taxon>
        <taxon>Agaricomycotina</taxon>
        <taxon>Agaricomycetes</taxon>
        <taxon>Agaricomycetidae</taxon>
        <taxon>Agaricales</taxon>
        <taxon>Marasmiineae</taxon>
        <taxon>Mycenaceae</taxon>
        <taxon>Mycena</taxon>
    </lineage>
</organism>
<evidence type="ECO:0000313" key="2">
    <source>
        <dbReference type="Proteomes" id="UP000636479"/>
    </source>
</evidence>
<sequence length="221" mass="25768">MFWHLSDILDFQAVQDDDSGSDGDGPQLERMDVDQTELDPALQDFVPKLKTYLHCQLLSLDDPDAQFSTEDLINVVIEKDLLYTHATMKVNYMTYDVRRDQDMINTRTRRFFLVHAQDLVDSHRYWYGEIIGIFHAYVLLADLPGKAKRVEFLWVRWFQRDMTHRCGMKAKHFPRIRYMPHESVDAFGFLNPQDVVRGVSPSSRLSLWTDYGVPSQICGSS</sequence>
<gene>
    <name evidence="1" type="ORF">MIND_01144600</name>
</gene>
<keyword evidence="2" id="KW-1185">Reference proteome</keyword>
<reference evidence="1" key="1">
    <citation type="submission" date="2020-05" db="EMBL/GenBank/DDBJ databases">
        <title>Mycena genomes resolve the evolution of fungal bioluminescence.</title>
        <authorList>
            <person name="Tsai I.J."/>
        </authorList>
    </citation>
    <scope>NUCLEOTIDE SEQUENCE</scope>
    <source>
        <strain evidence="1">171206Taipei</strain>
    </source>
</reference>
<dbReference type="GeneID" id="59350494"/>
<dbReference type="AlphaFoldDB" id="A0A8H6S762"/>
<dbReference type="EMBL" id="JACAZF010000010">
    <property type="protein sequence ID" value="KAF7293647.1"/>
    <property type="molecule type" value="Genomic_DNA"/>
</dbReference>
<evidence type="ECO:0000313" key="1">
    <source>
        <dbReference type="EMBL" id="KAF7293647.1"/>
    </source>
</evidence>